<evidence type="ECO:0000313" key="3">
    <source>
        <dbReference type="Proteomes" id="UP000319160"/>
    </source>
</evidence>
<feature type="compositionally biased region" description="Low complexity" evidence="1">
    <location>
        <begin position="583"/>
        <end position="601"/>
    </location>
</feature>
<evidence type="ECO:0000256" key="1">
    <source>
        <dbReference type="SAM" id="MobiDB-lite"/>
    </source>
</evidence>
<protein>
    <submittedName>
        <fullName evidence="2">Uncharacterized protein</fullName>
    </submittedName>
</protein>
<dbReference type="Proteomes" id="UP000319160">
    <property type="component" value="Unassembled WGS sequence"/>
</dbReference>
<name>A0A553HS95_9PEZI</name>
<feature type="compositionally biased region" description="Acidic residues" evidence="1">
    <location>
        <begin position="558"/>
        <end position="570"/>
    </location>
</feature>
<keyword evidence="3" id="KW-1185">Reference proteome</keyword>
<feature type="region of interest" description="Disordered" evidence="1">
    <location>
        <begin position="173"/>
        <end position="239"/>
    </location>
</feature>
<dbReference type="OrthoDB" id="10493801at2759"/>
<accession>A0A553HS95</accession>
<gene>
    <name evidence="2" type="ORF">FHL15_008220</name>
</gene>
<feature type="compositionally biased region" description="Basic and acidic residues" evidence="1">
    <location>
        <begin position="198"/>
        <end position="217"/>
    </location>
</feature>
<sequence>MLTASEFLPLPKLDGFVLPAQIPLLLSSLLSMRDAPHIKVERKSEESIADSIYQLLVNAFMYHSDWIDPLNLTLNMPFWTRISEESGIERATARRLLMGLLDARREYNEQRPGEPYKDNLGYWADLLCEYQEELFKKHGLIYRPVTTIPQAANAKREPESDADEHVIKRRRFSETYSIASRPSKTHSAGHRSTVSRSVEPRSVKSRSAEPRSAESHPVRTYHQFRSEPQSPQSTDFPQPSADLLRRIQEAWNMKAEIADMEKRLPRILNDPEVYEQATVALEDFKKILDNKLKHIREEHREFLNQAGPFDDGEESSQSPKVKIEQETDDEAVLTGAELVMPSIESPDRDISQDWDADESSLTPTTRSGETHNEAVMTETEQVIPSTENRDRDTSRDFYNAFREAQREYFDRVGALGDGEEGSVSPVVKIEKDSDDEAVLTGIKEVIQPTESPDRDISRDFYNAYQEARREYLNQVGPLSDGEEGSVSPVVKIEKESDDEAVLTGFKEVIQSTESPDRDVSQHFYNVFREAQREYLNQAGPLGNGEESSVSPVVKIEKESDDEAVPAETEEVIQPTESPDRDNSQSSSSYFEISSGSLISDS</sequence>
<dbReference type="AlphaFoldDB" id="A0A553HS95"/>
<comment type="caution">
    <text evidence="2">The sequence shown here is derived from an EMBL/GenBank/DDBJ whole genome shotgun (WGS) entry which is preliminary data.</text>
</comment>
<evidence type="ECO:0000313" key="2">
    <source>
        <dbReference type="EMBL" id="TRX90816.1"/>
    </source>
</evidence>
<dbReference type="EMBL" id="VFLP01000051">
    <property type="protein sequence ID" value="TRX90816.1"/>
    <property type="molecule type" value="Genomic_DNA"/>
</dbReference>
<feature type="region of interest" description="Disordered" evidence="1">
    <location>
        <begin position="303"/>
        <end position="394"/>
    </location>
</feature>
<proteinExistence type="predicted"/>
<feature type="compositionally biased region" description="Polar residues" evidence="1">
    <location>
        <begin position="226"/>
        <end position="237"/>
    </location>
</feature>
<reference evidence="3" key="1">
    <citation type="submission" date="2019-06" db="EMBL/GenBank/DDBJ databases">
        <title>Draft genome sequence of the griseofulvin-producing fungus Xylaria cubensis strain G536.</title>
        <authorList>
            <person name="Mead M.E."/>
            <person name="Raja H.A."/>
            <person name="Steenwyk J.L."/>
            <person name="Knowles S.L."/>
            <person name="Oberlies N.H."/>
            <person name="Rokas A."/>
        </authorList>
    </citation>
    <scope>NUCLEOTIDE SEQUENCE [LARGE SCALE GENOMIC DNA]</scope>
    <source>
        <strain evidence="3">G536</strain>
    </source>
</reference>
<organism evidence="2 3">
    <name type="scientific">Xylaria flabelliformis</name>
    <dbReference type="NCBI Taxonomy" id="2512241"/>
    <lineage>
        <taxon>Eukaryota</taxon>
        <taxon>Fungi</taxon>
        <taxon>Dikarya</taxon>
        <taxon>Ascomycota</taxon>
        <taxon>Pezizomycotina</taxon>
        <taxon>Sordariomycetes</taxon>
        <taxon>Xylariomycetidae</taxon>
        <taxon>Xylariales</taxon>
        <taxon>Xylariaceae</taxon>
        <taxon>Xylaria</taxon>
    </lineage>
</organism>
<feature type="region of interest" description="Disordered" evidence="1">
    <location>
        <begin position="535"/>
        <end position="601"/>
    </location>
</feature>